<proteinExistence type="predicted"/>
<evidence type="ECO:0000313" key="1">
    <source>
        <dbReference type="EMBL" id="MFC0566858.1"/>
    </source>
</evidence>
<comment type="caution">
    <text evidence="1">The sequence shown here is derived from an EMBL/GenBank/DDBJ whole genome shotgun (WGS) entry which is preliminary data.</text>
</comment>
<dbReference type="InterPro" id="IPR012675">
    <property type="entry name" value="Beta-grasp_dom_sf"/>
</dbReference>
<evidence type="ECO:0000313" key="2">
    <source>
        <dbReference type="Proteomes" id="UP001589894"/>
    </source>
</evidence>
<reference evidence="1 2" key="1">
    <citation type="submission" date="2024-09" db="EMBL/GenBank/DDBJ databases">
        <authorList>
            <person name="Sun Q."/>
            <person name="Mori K."/>
        </authorList>
    </citation>
    <scope>NUCLEOTIDE SEQUENCE [LARGE SCALE GENOMIC DNA]</scope>
    <source>
        <strain evidence="1 2">TBRC 2205</strain>
    </source>
</reference>
<dbReference type="RefSeq" id="WP_377341894.1">
    <property type="nucleotide sequence ID" value="NZ_JBHLUE010000018.1"/>
</dbReference>
<dbReference type="CDD" id="cd17040">
    <property type="entry name" value="Ubl_MoaD_like"/>
    <property type="match status" value="1"/>
</dbReference>
<dbReference type="Gene3D" id="3.10.20.30">
    <property type="match status" value="1"/>
</dbReference>
<protein>
    <submittedName>
        <fullName evidence="1">MoaD/ThiS family protein</fullName>
    </submittedName>
</protein>
<gene>
    <name evidence="1" type="ORF">ACFFHU_22305</name>
</gene>
<accession>A0ABV6P3K5</accession>
<dbReference type="EMBL" id="JBHLUE010000018">
    <property type="protein sequence ID" value="MFC0566858.1"/>
    <property type="molecule type" value="Genomic_DNA"/>
</dbReference>
<name>A0ABV6P3K5_9ACTN</name>
<keyword evidence="2" id="KW-1185">Reference proteome</keyword>
<sequence>MIRVVLPAHLKNLARVSGEVRLEVVGGDSGAGPVTQRAVLDALEARYPVLLGTMRDRGTGKRRPLVRFYACEEDLSNDPPDTPLPDRVVAGAEPFIILGAMAGG</sequence>
<organism evidence="1 2">
    <name type="scientific">Plantactinospora siamensis</name>
    <dbReference type="NCBI Taxonomy" id="555372"/>
    <lineage>
        <taxon>Bacteria</taxon>
        <taxon>Bacillati</taxon>
        <taxon>Actinomycetota</taxon>
        <taxon>Actinomycetes</taxon>
        <taxon>Micromonosporales</taxon>
        <taxon>Micromonosporaceae</taxon>
        <taxon>Plantactinospora</taxon>
    </lineage>
</organism>
<dbReference type="Proteomes" id="UP001589894">
    <property type="component" value="Unassembled WGS sequence"/>
</dbReference>